<protein>
    <recommendedName>
        <fullName evidence="9">Glycosyltransferase 61 catalytic domain-containing protein</fullName>
    </recommendedName>
</protein>
<name>A0ABD3J9K5_EUCGL</name>
<feature type="compositionally biased region" description="Basic and acidic residues" evidence="8">
    <location>
        <begin position="1"/>
        <end position="10"/>
    </location>
</feature>
<dbReference type="Pfam" id="PF04577">
    <property type="entry name" value="Glyco_transf_61"/>
    <property type="match status" value="1"/>
</dbReference>
<keyword evidence="4" id="KW-0812">Transmembrane</keyword>
<dbReference type="InterPro" id="IPR007657">
    <property type="entry name" value="Glycosyltransferase_61"/>
</dbReference>
<dbReference type="EMBL" id="JBJKBG010000009">
    <property type="protein sequence ID" value="KAL3724032.1"/>
    <property type="molecule type" value="Genomic_DNA"/>
</dbReference>
<evidence type="ECO:0000256" key="8">
    <source>
        <dbReference type="SAM" id="MobiDB-lite"/>
    </source>
</evidence>
<dbReference type="Proteomes" id="UP001634007">
    <property type="component" value="Unassembled WGS sequence"/>
</dbReference>
<keyword evidence="7" id="KW-0325">Glycoprotein</keyword>
<evidence type="ECO:0000256" key="6">
    <source>
        <dbReference type="ARBA" id="ARBA00023136"/>
    </source>
</evidence>
<dbReference type="PANTHER" id="PTHR20961:SF38">
    <property type="entry name" value="PROTEIN O-LINKED-MANNOSE BETA-1,4-N-ACETYLGLUCOSAMINYLTRANSFERASE 2"/>
    <property type="match status" value="1"/>
</dbReference>
<organism evidence="10 11">
    <name type="scientific">Eucalyptus globulus</name>
    <name type="common">Tasmanian blue gum</name>
    <dbReference type="NCBI Taxonomy" id="34317"/>
    <lineage>
        <taxon>Eukaryota</taxon>
        <taxon>Viridiplantae</taxon>
        <taxon>Streptophyta</taxon>
        <taxon>Embryophyta</taxon>
        <taxon>Tracheophyta</taxon>
        <taxon>Spermatophyta</taxon>
        <taxon>Magnoliopsida</taxon>
        <taxon>eudicotyledons</taxon>
        <taxon>Gunneridae</taxon>
        <taxon>Pentapetalae</taxon>
        <taxon>rosids</taxon>
        <taxon>malvids</taxon>
        <taxon>Myrtales</taxon>
        <taxon>Myrtaceae</taxon>
        <taxon>Myrtoideae</taxon>
        <taxon>Eucalypteae</taxon>
        <taxon>Eucalyptus</taxon>
    </lineage>
</organism>
<gene>
    <name evidence="10" type="ORF">ACJRO7_036106</name>
</gene>
<keyword evidence="11" id="KW-1185">Reference proteome</keyword>
<evidence type="ECO:0000313" key="11">
    <source>
        <dbReference type="Proteomes" id="UP001634007"/>
    </source>
</evidence>
<dbReference type="AlphaFoldDB" id="A0ABD3J9K5"/>
<reference evidence="10 11" key="1">
    <citation type="submission" date="2024-11" db="EMBL/GenBank/DDBJ databases">
        <title>Chromosome-level genome assembly of Eucalyptus globulus Labill. provides insights into its genome evolution.</title>
        <authorList>
            <person name="Li X."/>
        </authorList>
    </citation>
    <scope>NUCLEOTIDE SEQUENCE [LARGE SCALE GENOMIC DNA]</scope>
    <source>
        <strain evidence="10">CL2024</strain>
        <tissue evidence="10">Fresh tender leaves</tissue>
    </source>
</reference>
<dbReference type="PANTHER" id="PTHR20961">
    <property type="entry name" value="GLYCOSYLTRANSFERASE"/>
    <property type="match status" value="1"/>
</dbReference>
<dbReference type="GO" id="GO:0016763">
    <property type="term" value="F:pentosyltransferase activity"/>
    <property type="evidence" value="ECO:0007669"/>
    <property type="project" value="UniProtKB-ARBA"/>
</dbReference>
<evidence type="ECO:0000256" key="1">
    <source>
        <dbReference type="ARBA" id="ARBA00004323"/>
    </source>
</evidence>
<evidence type="ECO:0000256" key="5">
    <source>
        <dbReference type="ARBA" id="ARBA00022989"/>
    </source>
</evidence>
<comment type="caution">
    <text evidence="10">The sequence shown here is derived from an EMBL/GenBank/DDBJ whole genome shotgun (WGS) entry which is preliminary data.</text>
</comment>
<evidence type="ECO:0000256" key="2">
    <source>
        <dbReference type="ARBA" id="ARBA00022676"/>
    </source>
</evidence>
<keyword evidence="5" id="KW-1133">Transmembrane helix</keyword>
<accession>A0ABD3J9K5</accession>
<feature type="region of interest" description="Disordered" evidence="8">
    <location>
        <begin position="1"/>
        <end position="29"/>
    </location>
</feature>
<proteinExistence type="predicted"/>
<feature type="domain" description="Glycosyltransferase 61 catalytic" evidence="9">
    <location>
        <begin position="316"/>
        <end position="407"/>
    </location>
</feature>
<keyword evidence="3" id="KW-0808">Transferase</keyword>
<sequence>MAKASHHMDRNTTLPIRTKTPSSSKSSKKCFTLPLSTNSQRLSAFILTTGLTIFALSRIPNLQTPPSSPLAPSPPWSLKHQWHNILNTALSSDNSTLESELEAMAEKLRESVTFLPLKDMRFADRPQEGHTWFMSSMYDAHVEGEVQYQHFPSESSKGRVLCVKGHDTHDGSWNYYALAWPETLPANAMLMRGLTFVSYNHYHYDNIWHGLSSIFPFISWHQRNSCRSPDRWVLYHWGELRFKMSPWLNNLMAATFGERPHIEEFDKIEENTPVCFEEAVVMRHNEGGMSRQRRVEAYDLLRCKARNYCNMKLGGEIEEAHGKKRNGIVGLTMFMRRGARSFQNDSAVIEIFQRECNKAEGCSLMVAYSSNLSFCEQVKLMSMTDILVSPHGAQLTNMFLMDRNSSIMEFYPKGWLKNAGVGQYVYRWLASWSGMRYEGAWRDPDGEPCPYPEEDRRCMSIYKSGQIGYNMTLFTEWATNVLQQVITTRKGTLSKHSFGGCACS</sequence>
<feature type="compositionally biased region" description="Polar residues" evidence="8">
    <location>
        <begin position="11"/>
        <end position="21"/>
    </location>
</feature>
<keyword evidence="6" id="KW-0472">Membrane</keyword>
<evidence type="ECO:0000259" key="9">
    <source>
        <dbReference type="Pfam" id="PF04577"/>
    </source>
</evidence>
<evidence type="ECO:0000313" key="10">
    <source>
        <dbReference type="EMBL" id="KAL3724032.1"/>
    </source>
</evidence>
<keyword evidence="2" id="KW-0328">Glycosyltransferase</keyword>
<dbReference type="InterPro" id="IPR049625">
    <property type="entry name" value="Glyco_transf_61_cat"/>
</dbReference>
<evidence type="ECO:0000256" key="7">
    <source>
        <dbReference type="ARBA" id="ARBA00023180"/>
    </source>
</evidence>
<dbReference type="GO" id="GO:0000139">
    <property type="term" value="C:Golgi membrane"/>
    <property type="evidence" value="ECO:0007669"/>
    <property type="project" value="UniProtKB-SubCell"/>
</dbReference>
<evidence type="ECO:0000256" key="3">
    <source>
        <dbReference type="ARBA" id="ARBA00022679"/>
    </source>
</evidence>
<evidence type="ECO:0000256" key="4">
    <source>
        <dbReference type="ARBA" id="ARBA00022692"/>
    </source>
</evidence>
<comment type="subcellular location">
    <subcellularLocation>
        <location evidence="1">Golgi apparatus membrane</location>
        <topology evidence="1">Single-pass type II membrane protein</topology>
    </subcellularLocation>
</comment>